<feature type="region of interest" description="Disordered" evidence="1">
    <location>
        <begin position="1"/>
        <end position="32"/>
    </location>
</feature>
<reference evidence="3" key="2">
    <citation type="submission" date="2020-09" db="EMBL/GenBank/DDBJ databases">
        <authorList>
            <person name="Sun Q."/>
            <person name="Kim S."/>
        </authorList>
    </citation>
    <scope>NUCLEOTIDE SEQUENCE</scope>
    <source>
        <strain evidence="3">KCTC 42651</strain>
    </source>
</reference>
<dbReference type="Proteomes" id="UP000630353">
    <property type="component" value="Unassembled WGS sequence"/>
</dbReference>
<dbReference type="InterPro" id="IPR013217">
    <property type="entry name" value="Methyltransf_12"/>
</dbReference>
<protein>
    <recommendedName>
        <fullName evidence="2">Methyltransferase type 12 domain-containing protein</fullName>
    </recommendedName>
</protein>
<dbReference type="RefSeq" id="WP_189992100.1">
    <property type="nucleotide sequence ID" value="NZ_BMZS01000008.1"/>
</dbReference>
<comment type="caution">
    <text evidence="3">The sequence shown here is derived from an EMBL/GenBank/DDBJ whole genome shotgun (WGS) entry which is preliminary data.</text>
</comment>
<dbReference type="CDD" id="cd02440">
    <property type="entry name" value="AdoMet_MTases"/>
    <property type="match status" value="1"/>
</dbReference>
<evidence type="ECO:0000259" key="2">
    <source>
        <dbReference type="Pfam" id="PF08242"/>
    </source>
</evidence>
<evidence type="ECO:0000256" key="1">
    <source>
        <dbReference type="SAM" id="MobiDB-lite"/>
    </source>
</evidence>
<evidence type="ECO:0000313" key="3">
    <source>
        <dbReference type="EMBL" id="GHD56049.1"/>
    </source>
</evidence>
<dbReference type="InterPro" id="IPR029063">
    <property type="entry name" value="SAM-dependent_MTases_sf"/>
</dbReference>
<sequence length="417" mass="44875">MTSIDDRVREQYESYPYPHRDPKDEHKRLIEGSPSDLDEIRHYVFGGRLDLDRPFRALVAGGGTGDAAIMLAQHLASAGARDAEVVYLDLSTASRQIAEARAAERGLTNMRFVTGVIEEVATLAPGPYDYVDCCGVLHHLASPEAGLAALAAQVAPTGGLGLMLYATYGRSGIYPVQEALAQLVDDLPDKERLAAAHRLLAGLPASHLLNRNPQVSDHRKGKDAHLYDLLLHRRDRAYRVPELVELLAGARLEPLAWIEPARYAPETYLSDPMLRQRAAALPPVERAALAERLSTTIGKHILYAGFVDRPPVPAPDPGADDAVLVLRGLDPAAVAKGLKPGGMLRSDIGGATYKAPLPPLTTAIVLRLDGVRTVAGIRESIAAAGIAVPEPAGFADQMRRLYAALNGINRILVRRAG</sequence>
<dbReference type="Gene3D" id="3.40.50.150">
    <property type="entry name" value="Vaccinia Virus protein VP39"/>
    <property type="match status" value="1"/>
</dbReference>
<accession>A0A918XV23</accession>
<reference evidence="3" key="1">
    <citation type="journal article" date="2014" name="Int. J. Syst. Evol. Microbiol.">
        <title>Complete genome sequence of Corynebacterium casei LMG S-19264T (=DSM 44701T), isolated from a smear-ripened cheese.</title>
        <authorList>
            <consortium name="US DOE Joint Genome Institute (JGI-PGF)"/>
            <person name="Walter F."/>
            <person name="Albersmeier A."/>
            <person name="Kalinowski J."/>
            <person name="Ruckert C."/>
        </authorList>
    </citation>
    <scope>NUCLEOTIDE SEQUENCE</scope>
    <source>
        <strain evidence="3">KCTC 42651</strain>
    </source>
</reference>
<dbReference type="AlphaFoldDB" id="A0A918XV23"/>
<feature type="compositionally biased region" description="Basic and acidic residues" evidence="1">
    <location>
        <begin position="1"/>
        <end position="30"/>
    </location>
</feature>
<name>A0A918XV23_9PROT</name>
<feature type="domain" description="Methyltransferase type 12" evidence="2">
    <location>
        <begin position="60"/>
        <end position="159"/>
    </location>
</feature>
<dbReference type="Pfam" id="PF08242">
    <property type="entry name" value="Methyltransf_12"/>
    <property type="match status" value="1"/>
</dbReference>
<organism evidence="3 4">
    <name type="scientific">Thalassobaculum fulvum</name>
    <dbReference type="NCBI Taxonomy" id="1633335"/>
    <lineage>
        <taxon>Bacteria</taxon>
        <taxon>Pseudomonadati</taxon>
        <taxon>Pseudomonadota</taxon>
        <taxon>Alphaproteobacteria</taxon>
        <taxon>Rhodospirillales</taxon>
        <taxon>Thalassobaculaceae</taxon>
        <taxon>Thalassobaculum</taxon>
    </lineage>
</organism>
<evidence type="ECO:0000313" key="4">
    <source>
        <dbReference type="Proteomes" id="UP000630353"/>
    </source>
</evidence>
<gene>
    <name evidence="3" type="ORF">GCM10017083_35680</name>
</gene>
<keyword evidence="4" id="KW-1185">Reference proteome</keyword>
<dbReference type="SUPFAM" id="SSF53335">
    <property type="entry name" value="S-adenosyl-L-methionine-dependent methyltransferases"/>
    <property type="match status" value="1"/>
</dbReference>
<dbReference type="EMBL" id="BMZS01000008">
    <property type="protein sequence ID" value="GHD56049.1"/>
    <property type="molecule type" value="Genomic_DNA"/>
</dbReference>
<proteinExistence type="predicted"/>